<keyword evidence="1" id="KW-0378">Hydrolase</keyword>
<dbReference type="PANTHER" id="PTHR32472">
    <property type="entry name" value="DNA REPAIR PROTEIN RADA"/>
    <property type="match status" value="1"/>
</dbReference>
<proteinExistence type="predicted"/>
<comment type="caution">
    <text evidence="1">The sequence shown here is derived from an EMBL/GenBank/DDBJ whole genome shotgun (WGS) entry which is preliminary data.</text>
</comment>
<name>A0A644ZFY8_9ZZZZ</name>
<dbReference type="GO" id="GO:0005829">
    <property type="term" value="C:cytosol"/>
    <property type="evidence" value="ECO:0007669"/>
    <property type="project" value="TreeGrafter"/>
</dbReference>
<accession>A0A644ZFY8</accession>
<dbReference type="EMBL" id="VSSQ01008759">
    <property type="protein sequence ID" value="MPM39756.1"/>
    <property type="molecule type" value="Genomic_DNA"/>
</dbReference>
<dbReference type="GO" id="GO:0016787">
    <property type="term" value="F:hydrolase activity"/>
    <property type="evidence" value="ECO:0007669"/>
    <property type="project" value="UniProtKB-KW"/>
</dbReference>
<reference evidence="1" key="1">
    <citation type="submission" date="2019-08" db="EMBL/GenBank/DDBJ databases">
        <authorList>
            <person name="Kucharzyk K."/>
            <person name="Murdoch R.W."/>
            <person name="Higgins S."/>
            <person name="Loffler F."/>
        </authorList>
    </citation>
    <scope>NUCLEOTIDE SEQUENCE</scope>
</reference>
<dbReference type="InterPro" id="IPR014721">
    <property type="entry name" value="Ribsml_uS5_D2-typ_fold_subgr"/>
</dbReference>
<dbReference type="PANTHER" id="PTHR32472:SF10">
    <property type="entry name" value="DNA REPAIR PROTEIN RADA-LIKE PROTEIN"/>
    <property type="match status" value="1"/>
</dbReference>
<organism evidence="1">
    <name type="scientific">bioreactor metagenome</name>
    <dbReference type="NCBI Taxonomy" id="1076179"/>
    <lineage>
        <taxon>unclassified sequences</taxon>
        <taxon>metagenomes</taxon>
        <taxon>ecological metagenomes</taxon>
    </lineage>
</organism>
<dbReference type="GO" id="GO:0000725">
    <property type="term" value="P:recombinational repair"/>
    <property type="evidence" value="ECO:0007669"/>
    <property type="project" value="TreeGrafter"/>
</dbReference>
<dbReference type="Pfam" id="PF13541">
    <property type="entry name" value="ChlI"/>
    <property type="match status" value="1"/>
</dbReference>
<evidence type="ECO:0000313" key="1">
    <source>
        <dbReference type="EMBL" id="MPM39756.1"/>
    </source>
</evidence>
<dbReference type="Gene3D" id="3.30.230.10">
    <property type="match status" value="1"/>
</dbReference>
<protein>
    <submittedName>
        <fullName evidence="1">DNA repair protein RadA</fullName>
        <ecNumber evidence="1">3.6.4.-</ecNumber>
    </submittedName>
</protein>
<dbReference type="AlphaFoldDB" id="A0A644ZFY8"/>
<dbReference type="EC" id="3.6.4.-" evidence="1"/>
<dbReference type="SUPFAM" id="SSF54211">
    <property type="entry name" value="Ribosomal protein S5 domain 2-like"/>
    <property type="match status" value="1"/>
</dbReference>
<dbReference type="InterPro" id="IPR020568">
    <property type="entry name" value="Ribosomal_Su5_D2-typ_SF"/>
</dbReference>
<sequence>MLTRRLGLRLSEQDVFANVVGGLHIDEPAADLAVAIAIASSMKDVAVRAEVVLIGEVGLSGELRWVGQMNARLREAAKLGFKTAIVPHKVGQGEPYPKGITIKEARSLREALSFALLSE</sequence>
<gene>
    <name evidence="1" type="primary">radA_24</name>
    <name evidence="1" type="ORF">SDC9_86391</name>
</gene>